<feature type="domain" description="Inositolphosphotransferase Aur1/Ipt1" evidence="7">
    <location>
        <begin position="143"/>
        <end position="341"/>
    </location>
</feature>
<evidence type="ECO:0000256" key="3">
    <source>
        <dbReference type="ARBA" id="ARBA00022989"/>
    </source>
</evidence>
<protein>
    <submittedName>
        <fullName evidence="8">Phosphatase PAP2 family protein</fullName>
    </submittedName>
</protein>
<name>A0ABW3YUV9_MYCRA</name>
<dbReference type="Proteomes" id="UP001597173">
    <property type="component" value="Unassembled WGS sequence"/>
</dbReference>
<feature type="transmembrane region" description="Helical" evidence="6">
    <location>
        <begin position="100"/>
        <end position="121"/>
    </location>
</feature>
<feature type="transmembrane region" description="Helical" evidence="6">
    <location>
        <begin position="203"/>
        <end position="230"/>
    </location>
</feature>
<feature type="transmembrane region" description="Helical" evidence="6">
    <location>
        <begin position="23"/>
        <end position="41"/>
    </location>
</feature>
<keyword evidence="3 6" id="KW-1133">Transmembrane helix</keyword>
<dbReference type="SUPFAM" id="SSF48317">
    <property type="entry name" value="Acid phosphatase/Vanadium-dependent haloperoxidase"/>
    <property type="match status" value="1"/>
</dbReference>
<evidence type="ECO:0000313" key="9">
    <source>
        <dbReference type="Proteomes" id="UP001597173"/>
    </source>
</evidence>
<sequence>MTTVAGYLRQSADQTIKSISRMLPFHGFVAIYTVIVLAFNWSLDPLKTTAHPQYFSNFGRLYLVVLPFITVVWLTIVVLVRTNDWTTRRSTLATRLAPDVVGRFLSAMITLAALIVFMGSFTTFKTLMPDLMGGFPYDRTHAEMDALLHLGRDPGLVLIRIMDWPILRAAIEWNYSILWSMAGFLPIYFIATSVRADKLRLRYFLTWALTWVVIGNVLACLFLSAGPAFYGEVTGDRDRFAALLAAISDTTGDSTVAAFQAYLWNNYLAGTASLGTGISAFPSMHVGLAMMQALFLREYSRLAGHAGFVYVAIIVISSVCLGWHYAIDGYVSIVVALAVYAGIKRLLTPRPRTASLTPGPIAAQRDDARRTAHAASSP</sequence>
<evidence type="ECO:0000256" key="6">
    <source>
        <dbReference type="SAM" id="Phobius"/>
    </source>
</evidence>
<dbReference type="InterPro" id="IPR052185">
    <property type="entry name" value="IPC_Synthase-Related"/>
</dbReference>
<proteinExistence type="predicted"/>
<dbReference type="EMBL" id="JBHTNF010000002">
    <property type="protein sequence ID" value="MFD1327548.1"/>
    <property type="molecule type" value="Genomic_DNA"/>
</dbReference>
<organism evidence="8 9">
    <name type="scientific">Mycoplana ramosa</name>
    <name type="common">Mycoplana bullata</name>
    <dbReference type="NCBI Taxonomy" id="40837"/>
    <lineage>
        <taxon>Bacteria</taxon>
        <taxon>Pseudomonadati</taxon>
        <taxon>Pseudomonadota</taxon>
        <taxon>Alphaproteobacteria</taxon>
        <taxon>Hyphomicrobiales</taxon>
        <taxon>Rhizobiaceae</taxon>
        <taxon>Mycoplana</taxon>
    </lineage>
</organism>
<evidence type="ECO:0000256" key="4">
    <source>
        <dbReference type="ARBA" id="ARBA00023136"/>
    </source>
</evidence>
<reference evidence="9" key="1">
    <citation type="journal article" date="2019" name="Int. J. Syst. Evol. Microbiol.">
        <title>The Global Catalogue of Microorganisms (GCM) 10K type strain sequencing project: providing services to taxonomists for standard genome sequencing and annotation.</title>
        <authorList>
            <consortium name="The Broad Institute Genomics Platform"/>
            <consortium name="The Broad Institute Genome Sequencing Center for Infectious Disease"/>
            <person name="Wu L."/>
            <person name="Ma J."/>
        </authorList>
    </citation>
    <scope>NUCLEOTIDE SEQUENCE [LARGE SCALE GENOMIC DNA]</scope>
    <source>
        <strain evidence="9">CCUG 55609</strain>
    </source>
</reference>
<keyword evidence="4 6" id="KW-0472">Membrane</keyword>
<feature type="transmembrane region" description="Helical" evidence="6">
    <location>
        <begin position="302"/>
        <end position="324"/>
    </location>
</feature>
<keyword evidence="9" id="KW-1185">Reference proteome</keyword>
<feature type="transmembrane region" description="Helical" evidence="6">
    <location>
        <begin position="267"/>
        <end position="290"/>
    </location>
</feature>
<evidence type="ECO:0000256" key="5">
    <source>
        <dbReference type="SAM" id="MobiDB-lite"/>
    </source>
</evidence>
<feature type="region of interest" description="Disordered" evidence="5">
    <location>
        <begin position="357"/>
        <end position="378"/>
    </location>
</feature>
<comment type="subcellular location">
    <subcellularLocation>
        <location evidence="1">Membrane</location>
        <topology evidence="1">Multi-pass membrane protein</topology>
    </subcellularLocation>
</comment>
<evidence type="ECO:0000259" key="7">
    <source>
        <dbReference type="Pfam" id="PF14378"/>
    </source>
</evidence>
<dbReference type="PANTHER" id="PTHR31310">
    <property type="match status" value="1"/>
</dbReference>
<gene>
    <name evidence="8" type="ORF">ACFQ33_06530</name>
</gene>
<feature type="transmembrane region" description="Helical" evidence="6">
    <location>
        <begin position="173"/>
        <end position="191"/>
    </location>
</feature>
<dbReference type="InterPro" id="IPR026841">
    <property type="entry name" value="Aur1/Ipt1"/>
</dbReference>
<evidence type="ECO:0000256" key="1">
    <source>
        <dbReference type="ARBA" id="ARBA00004141"/>
    </source>
</evidence>
<keyword evidence="2 6" id="KW-0812">Transmembrane</keyword>
<dbReference type="InterPro" id="IPR036938">
    <property type="entry name" value="PAP2/HPO_sf"/>
</dbReference>
<feature type="transmembrane region" description="Helical" evidence="6">
    <location>
        <begin position="61"/>
        <end position="80"/>
    </location>
</feature>
<dbReference type="Pfam" id="PF14378">
    <property type="entry name" value="PAP2_3"/>
    <property type="match status" value="1"/>
</dbReference>
<comment type="caution">
    <text evidence="8">The sequence shown here is derived from an EMBL/GenBank/DDBJ whole genome shotgun (WGS) entry which is preliminary data.</text>
</comment>
<dbReference type="RefSeq" id="WP_374835408.1">
    <property type="nucleotide sequence ID" value="NZ_JBHEEW010000001.1"/>
</dbReference>
<accession>A0ABW3YUV9</accession>
<feature type="transmembrane region" description="Helical" evidence="6">
    <location>
        <begin position="330"/>
        <end position="347"/>
    </location>
</feature>
<evidence type="ECO:0000256" key="2">
    <source>
        <dbReference type="ARBA" id="ARBA00022692"/>
    </source>
</evidence>
<dbReference type="PANTHER" id="PTHR31310:SF7">
    <property type="entry name" value="PA-PHOSPHATASE RELATED-FAMILY PROTEIN DDB_G0268928"/>
    <property type="match status" value="1"/>
</dbReference>
<evidence type="ECO:0000313" key="8">
    <source>
        <dbReference type="EMBL" id="MFD1327548.1"/>
    </source>
</evidence>